<protein>
    <submittedName>
        <fullName evidence="2">Uncharacterized protein</fullName>
    </submittedName>
</protein>
<keyword evidence="1" id="KW-0472">Membrane</keyword>
<feature type="transmembrane region" description="Helical" evidence="1">
    <location>
        <begin position="36"/>
        <end position="58"/>
    </location>
</feature>
<keyword evidence="3" id="KW-1185">Reference proteome</keyword>
<dbReference type="RefSeq" id="WP_320285455.1">
    <property type="nucleotide sequence ID" value="NZ_JAVIIW010000001.1"/>
</dbReference>
<proteinExistence type="predicted"/>
<evidence type="ECO:0000256" key="1">
    <source>
        <dbReference type="SAM" id="Phobius"/>
    </source>
</evidence>
<comment type="caution">
    <text evidence="2">The sequence shown here is derived from an EMBL/GenBank/DDBJ whole genome shotgun (WGS) entry which is preliminary data.</text>
</comment>
<keyword evidence="1" id="KW-0812">Transmembrane</keyword>
<evidence type="ECO:0000313" key="2">
    <source>
        <dbReference type="EMBL" id="MDX8477008.1"/>
    </source>
</evidence>
<evidence type="ECO:0000313" key="3">
    <source>
        <dbReference type="Proteomes" id="UP001287059"/>
    </source>
</evidence>
<name>A0ABU4XSH1_9HYPH</name>
<dbReference type="EMBL" id="JAVIIW010000001">
    <property type="protein sequence ID" value="MDX8477008.1"/>
    <property type="molecule type" value="Genomic_DNA"/>
</dbReference>
<gene>
    <name evidence="2" type="ORF">RFN28_00795</name>
</gene>
<reference evidence="2 3" key="1">
    <citation type="submission" date="2023-08" db="EMBL/GenBank/DDBJ databases">
        <title>Implementing the SeqCode for naming new Mesorhizobium species isolated from Vachellia karroo root nodules.</title>
        <authorList>
            <person name="Van Lill M."/>
        </authorList>
    </citation>
    <scope>NUCLEOTIDE SEQUENCE [LARGE SCALE GENOMIC DNA]</scope>
    <source>
        <strain evidence="2 3">VK24D</strain>
    </source>
</reference>
<sequence length="176" mass="20167">MNEGEPKLREIYSRWARETWSLSKFAVRQFVRTKPAAVVFICTFIVIPTVGVAAYFGASAALDRWNEYQDDRVLRQRREVEFARLRAEQDQQDERLHRICIAYYDPNALATNGSVGGRSYSNCRQAELYREDPATAHIPDVCEEKVGQQNTDAFAQCLFDEGIKTSLNLKGLIDRP</sequence>
<organism evidence="2 3">
    <name type="scientific">Mesorhizobium album</name>
    <dbReference type="NCBI Taxonomy" id="3072314"/>
    <lineage>
        <taxon>Bacteria</taxon>
        <taxon>Pseudomonadati</taxon>
        <taxon>Pseudomonadota</taxon>
        <taxon>Alphaproteobacteria</taxon>
        <taxon>Hyphomicrobiales</taxon>
        <taxon>Phyllobacteriaceae</taxon>
        <taxon>Mesorhizobium</taxon>
    </lineage>
</organism>
<dbReference type="Proteomes" id="UP001287059">
    <property type="component" value="Unassembled WGS sequence"/>
</dbReference>
<keyword evidence="1" id="KW-1133">Transmembrane helix</keyword>
<accession>A0ABU4XSH1</accession>